<sequence length="260" mass="27921">MNSGPRQGGKRPTHSPAAPPAASPAAGHRRAASTAAPRSPAKPREPISRGAGARQRVLQAALQVLDEHGLPGFTMEAVARRAGASKATLYRHWSTAGALMVDAMDATFQPFPVPDTGRVETDVAQLLTAFVTLLEHTPFPRLLAAFIDAAERDPTLATLHADLTRRRREPLLAALTRARERGQLPSQLDPELAVDLLTSPFFYHRFIAHRPIPPSLVNDVIAHVLGTTKRQAADDHAAAASTPATGSARPNHRTHHRPST</sequence>
<dbReference type="PANTHER" id="PTHR30055">
    <property type="entry name" value="HTH-TYPE TRANSCRIPTIONAL REGULATOR RUTR"/>
    <property type="match status" value="1"/>
</dbReference>
<dbReference type="GO" id="GO:0000976">
    <property type="term" value="F:transcription cis-regulatory region binding"/>
    <property type="evidence" value="ECO:0007669"/>
    <property type="project" value="TreeGrafter"/>
</dbReference>
<dbReference type="SUPFAM" id="SSF48498">
    <property type="entry name" value="Tetracyclin repressor-like, C-terminal domain"/>
    <property type="match status" value="1"/>
</dbReference>
<keyword evidence="2 4" id="KW-0238">DNA-binding</keyword>
<feature type="compositionally biased region" description="Low complexity" evidence="5">
    <location>
        <begin position="238"/>
        <end position="248"/>
    </location>
</feature>
<dbReference type="SUPFAM" id="SSF46689">
    <property type="entry name" value="Homeodomain-like"/>
    <property type="match status" value="1"/>
</dbReference>
<dbReference type="Pfam" id="PF00440">
    <property type="entry name" value="TetR_N"/>
    <property type="match status" value="1"/>
</dbReference>
<dbReference type="InterPro" id="IPR001647">
    <property type="entry name" value="HTH_TetR"/>
</dbReference>
<dbReference type="Pfam" id="PF16859">
    <property type="entry name" value="TetR_C_11"/>
    <property type="match status" value="1"/>
</dbReference>
<evidence type="ECO:0000256" key="2">
    <source>
        <dbReference type="ARBA" id="ARBA00023125"/>
    </source>
</evidence>
<dbReference type="PRINTS" id="PR00455">
    <property type="entry name" value="HTHTETR"/>
</dbReference>
<dbReference type="GO" id="GO:0003700">
    <property type="term" value="F:DNA-binding transcription factor activity"/>
    <property type="evidence" value="ECO:0007669"/>
    <property type="project" value="TreeGrafter"/>
</dbReference>
<protein>
    <recommendedName>
        <fullName evidence="6">HTH tetR-type domain-containing protein</fullName>
    </recommendedName>
</protein>
<evidence type="ECO:0000313" key="8">
    <source>
        <dbReference type="Proteomes" id="UP000246050"/>
    </source>
</evidence>
<comment type="caution">
    <text evidence="7">The sequence shown here is derived from an EMBL/GenBank/DDBJ whole genome shotgun (WGS) entry which is preliminary data.</text>
</comment>
<dbReference type="EMBL" id="QGKS01000333">
    <property type="protein sequence ID" value="PWR11113.1"/>
    <property type="molecule type" value="Genomic_DNA"/>
</dbReference>
<feature type="DNA-binding region" description="H-T-H motif" evidence="4">
    <location>
        <begin position="74"/>
        <end position="93"/>
    </location>
</feature>
<keyword evidence="1" id="KW-0805">Transcription regulation</keyword>
<keyword evidence="3" id="KW-0804">Transcription</keyword>
<feature type="region of interest" description="Disordered" evidence="5">
    <location>
        <begin position="232"/>
        <end position="260"/>
    </location>
</feature>
<dbReference type="Gene3D" id="1.10.10.60">
    <property type="entry name" value="Homeodomain-like"/>
    <property type="match status" value="1"/>
</dbReference>
<gene>
    <name evidence="7" type="ORF">DKT69_27405</name>
</gene>
<dbReference type="PANTHER" id="PTHR30055:SF148">
    <property type="entry name" value="TETR-FAMILY TRANSCRIPTIONAL REGULATOR"/>
    <property type="match status" value="1"/>
</dbReference>
<dbReference type="PROSITE" id="PS50977">
    <property type="entry name" value="HTH_TETR_2"/>
    <property type="match status" value="1"/>
</dbReference>
<organism evidence="7 8">
    <name type="scientific">Micromonospora sicca</name>
    <dbReference type="NCBI Taxonomy" id="2202420"/>
    <lineage>
        <taxon>Bacteria</taxon>
        <taxon>Bacillati</taxon>
        <taxon>Actinomycetota</taxon>
        <taxon>Actinomycetes</taxon>
        <taxon>Micromonosporales</taxon>
        <taxon>Micromonosporaceae</taxon>
        <taxon>Micromonospora</taxon>
    </lineage>
</organism>
<evidence type="ECO:0000259" key="6">
    <source>
        <dbReference type="PROSITE" id="PS50977"/>
    </source>
</evidence>
<dbReference type="AlphaFoldDB" id="A0A317DEF5"/>
<feature type="domain" description="HTH tetR-type" evidence="6">
    <location>
        <begin position="51"/>
        <end position="111"/>
    </location>
</feature>
<evidence type="ECO:0000313" key="7">
    <source>
        <dbReference type="EMBL" id="PWR11113.1"/>
    </source>
</evidence>
<evidence type="ECO:0000256" key="4">
    <source>
        <dbReference type="PROSITE-ProRule" id="PRU00335"/>
    </source>
</evidence>
<dbReference type="Gene3D" id="1.10.357.10">
    <property type="entry name" value="Tetracycline Repressor, domain 2"/>
    <property type="match status" value="1"/>
</dbReference>
<dbReference type="InterPro" id="IPR036271">
    <property type="entry name" value="Tet_transcr_reg_TetR-rel_C_sf"/>
</dbReference>
<evidence type="ECO:0000256" key="3">
    <source>
        <dbReference type="ARBA" id="ARBA00023163"/>
    </source>
</evidence>
<feature type="region of interest" description="Disordered" evidence="5">
    <location>
        <begin position="1"/>
        <end position="53"/>
    </location>
</feature>
<dbReference type="InterPro" id="IPR009057">
    <property type="entry name" value="Homeodomain-like_sf"/>
</dbReference>
<proteinExistence type="predicted"/>
<accession>A0A317DEF5</accession>
<dbReference type="InterPro" id="IPR011075">
    <property type="entry name" value="TetR_C"/>
</dbReference>
<evidence type="ECO:0000256" key="1">
    <source>
        <dbReference type="ARBA" id="ARBA00023015"/>
    </source>
</evidence>
<name>A0A317DEF5_9ACTN</name>
<dbReference type="Proteomes" id="UP000246050">
    <property type="component" value="Unassembled WGS sequence"/>
</dbReference>
<dbReference type="InterPro" id="IPR050109">
    <property type="entry name" value="HTH-type_TetR-like_transc_reg"/>
</dbReference>
<evidence type="ECO:0000256" key="5">
    <source>
        <dbReference type="SAM" id="MobiDB-lite"/>
    </source>
</evidence>
<reference evidence="7 8" key="1">
    <citation type="submission" date="2018-05" db="EMBL/GenBank/DDBJ databases">
        <title>Micromonosporas from Atacama Desert.</title>
        <authorList>
            <person name="Carro L."/>
            <person name="Golinska P."/>
            <person name="Klenk H.-P."/>
            <person name="Goodfellow M."/>
        </authorList>
    </citation>
    <scope>NUCLEOTIDE SEQUENCE [LARGE SCALE GENOMIC DNA]</scope>
    <source>
        <strain evidence="7 8">4G51</strain>
    </source>
</reference>
<feature type="compositionally biased region" description="Basic residues" evidence="5">
    <location>
        <begin position="250"/>
        <end position="260"/>
    </location>
</feature>